<dbReference type="Proteomes" id="UP000429607">
    <property type="component" value="Unassembled WGS sequence"/>
</dbReference>
<proteinExistence type="predicted"/>
<evidence type="ECO:0000313" key="4">
    <source>
        <dbReference type="Proteomes" id="UP000435112"/>
    </source>
</evidence>
<dbReference type="AlphaFoldDB" id="A0A6A3LPC6"/>
<organism evidence="1 4">
    <name type="scientific">Phytophthora rubi</name>
    <dbReference type="NCBI Taxonomy" id="129364"/>
    <lineage>
        <taxon>Eukaryota</taxon>
        <taxon>Sar</taxon>
        <taxon>Stramenopiles</taxon>
        <taxon>Oomycota</taxon>
        <taxon>Peronosporomycetes</taxon>
        <taxon>Peronosporales</taxon>
        <taxon>Peronosporaceae</taxon>
        <taxon>Phytophthora</taxon>
    </lineage>
</organism>
<dbReference type="EMBL" id="QXFV01000458">
    <property type="protein sequence ID" value="KAE9036973.1"/>
    <property type="molecule type" value="Genomic_DNA"/>
</dbReference>
<protein>
    <submittedName>
        <fullName evidence="1">Uncharacterized protein</fullName>
    </submittedName>
</protein>
<reference evidence="3 4" key="1">
    <citation type="submission" date="2018-09" db="EMBL/GenBank/DDBJ databases">
        <title>Genomic investigation of the strawberry pathogen Phytophthora fragariae indicates pathogenicity is determined by transcriptional variation in three key races.</title>
        <authorList>
            <person name="Adams T.M."/>
            <person name="Armitage A.D."/>
            <person name="Sobczyk M.K."/>
            <person name="Bates H.J."/>
            <person name="Dunwell J.M."/>
            <person name="Nellist C.F."/>
            <person name="Harrison R.J."/>
        </authorList>
    </citation>
    <scope>NUCLEOTIDE SEQUENCE [LARGE SCALE GENOMIC DNA]</scope>
    <source>
        <strain evidence="2 3">SCRP249</strain>
        <strain evidence="1 4">SCRP324</strain>
    </source>
</reference>
<evidence type="ECO:0000313" key="2">
    <source>
        <dbReference type="EMBL" id="KAE9036973.1"/>
    </source>
</evidence>
<accession>A0A6A3LPC6</accession>
<dbReference type="Proteomes" id="UP000435112">
    <property type="component" value="Unassembled WGS sequence"/>
</dbReference>
<dbReference type="EMBL" id="QXFU01000773">
    <property type="protein sequence ID" value="KAE9021089.1"/>
    <property type="molecule type" value="Genomic_DNA"/>
</dbReference>
<evidence type="ECO:0000313" key="1">
    <source>
        <dbReference type="EMBL" id="KAE9021089.1"/>
    </source>
</evidence>
<name>A0A6A3LPC6_9STRA</name>
<comment type="caution">
    <text evidence="1">The sequence shown here is derived from an EMBL/GenBank/DDBJ whole genome shotgun (WGS) entry which is preliminary data.</text>
</comment>
<evidence type="ECO:0000313" key="3">
    <source>
        <dbReference type="Proteomes" id="UP000429607"/>
    </source>
</evidence>
<gene>
    <name evidence="2" type="ORF">PR001_g8585</name>
    <name evidence="1" type="ORF">PR002_g12346</name>
</gene>
<sequence>MSRSPFFAAVVMTFQAISSFSSSFCSKRRTTSTCACSEAAAMAVSSVCHIPSLSSAPQYSYM</sequence>